<proteinExistence type="predicted"/>
<dbReference type="CDD" id="cd04301">
    <property type="entry name" value="NAT_SF"/>
    <property type="match status" value="1"/>
</dbReference>
<sequence length="290" mass="33795">MDIFPLTYEELPEVSQWLAQMNDYDHHFVAWLETEQEAIHEQLAPLLTLDERMAWVARQDGEIIGFIGLLPFFQHQFARMLGPFTSSKDADMVLEELWNIVIPTIEAHLPAVKIAFYKQNEKLTRFAEAKQFYCYNIEKTLLMPKSTWKETSEDNAAIQSYVDNDYEGVEQLHPSAAFYSLDEMIHLQRYPLFHLWCYKKDDEVLGYIFFEQIEGTNEGDICFLFVKEDEQNQGIGEQLIQHTLQHAFTTYELDLVTISVRNANPGAEKLFSHIGFLEGPTIYAYEKILS</sequence>
<keyword evidence="2 4" id="KW-0012">Acyltransferase</keyword>
<dbReference type="InterPro" id="IPR016181">
    <property type="entry name" value="Acyl_CoA_acyltransferase"/>
</dbReference>
<reference evidence="4 5" key="1">
    <citation type="submission" date="2024-09" db="EMBL/GenBank/DDBJ databases">
        <authorList>
            <person name="Sun Q."/>
            <person name="Mori K."/>
        </authorList>
    </citation>
    <scope>NUCLEOTIDE SEQUENCE [LARGE SCALE GENOMIC DNA]</scope>
    <source>
        <strain evidence="4 5">NCAIM B.02529</strain>
    </source>
</reference>
<gene>
    <name evidence="4" type="ORF">ACFFGV_16395</name>
</gene>
<evidence type="ECO:0000256" key="1">
    <source>
        <dbReference type="ARBA" id="ARBA00022679"/>
    </source>
</evidence>
<comment type="caution">
    <text evidence="4">The sequence shown here is derived from an EMBL/GenBank/DDBJ whole genome shotgun (WGS) entry which is preliminary data.</text>
</comment>
<dbReference type="Pfam" id="PF00583">
    <property type="entry name" value="Acetyltransf_1"/>
    <property type="match status" value="1"/>
</dbReference>
<dbReference type="RefSeq" id="WP_377350070.1">
    <property type="nucleotide sequence ID" value="NZ_JBHLTP010000013.1"/>
</dbReference>
<dbReference type="Gene3D" id="3.40.630.30">
    <property type="match status" value="2"/>
</dbReference>
<evidence type="ECO:0000313" key="5">
    <source>
        <dbReference type="Proteomes" id="UP001589836"/>
    </source>
</evidence>
<dbReference type="PROSITE" id="PS51186">
    <property type="entry name" value="GNAT"/>
    <property type="match status" value="1"/>
</dbReference>
<evidence type="ECO:0000259" key="3">
    <source>
        <dbReference type="PROSITE" id="PS51186"/>
    </source>
</evidence>
<dbReference type="Proteomes" id="UP001589836">
    <property type="component" value="Unassembled WGS sequence"/>
</dbReference>
<keyword evidence="5" id="KW-1185">Reference proteome</keyword>
<accession>A0ABV6LRX4</accession>
<name>A0ABV6LRX4_9BACI</name>
<keyword evidence="1 4" id="KW-0808">Transferase</keyword>
<evidence type="ECO:0000313" key="4">
    <source>
        <dbReference type="EMBL" id="MFC0525162.1"/>
    </source>
</evidence>
<dbReference type="PANTHER" id="PTHR43800">
    <property type="entry name" value="PEPTIDYL-LYSINE N-ACETYLTRANSFERASE YJAB"/>
    <property type="match status" value="1"/>
</dbReference>
<dbReference type="PANTHER" id="PTHR43800:SF1">
    <property type="entry name" value="PEPTIDYL-LYSINE N-ACETYLTRANSFERASE YJAB"/>
    <property type="match status" value="1"/>
</dbReference>
<dbReference type="EC" id="2.3.1.-" evidence="4"/>
<protein>
    <submittedName>
        <fullName evidence="4">GNAT family N-acetyltransferase</fullName>
        <ecNumber evidence="4">2.3.1.-</ecNumber>
    </submittedName>
</protein>
<feature type="domain" description="N-acetyltransferase" evidence="3">
    <location>
        <begin position="156"/>
        <end position="290"/>
    </location>
</feature>
<dbReference type="InterPro" id="IPR000182">
    <property type="entry name" value="GNAT_dom"/>
</dbReference>
<organism evidence="4 5">
    <name type="scientific">Pontibacillus salicampi</name>
    <dbReference type="NCBI Taxonomy" id="1449801"/>
    <lineage>
        <taxon>Bacteria</taxon>
        <taxon>Bacillati</taxon>
        <taxon>Bacillota</taxon>
        <taxon>Bacilli</taxon>
        <taxon>Bacillales</taxon>
        <taxon>Bacillaceae</taxon>
        <taxon>Pontibacillus</taxon>
    </lineage>
</organism>
<dbReference type="SUPFAM" id="SSF55729">
    <property type="entry name" value="Acyl-CoA N-acyltransferases (Nat)"/>
    <property type="match status" value="2"/>
</dbReference>
<dbReference type="GO" id="GO:0016746">
    <property type="term" value="F:acyltransferase activity"/>
    <property type="evidence" value="ECO:0007669"/>
    <property type="project" value="UniProtKB-KW"/>
</dbReference>
<evidence type="ECO:0000256" key="2">
    <source>
        <dbReference type="ARBA" id="ARBA00023315"/>
    </source>
</evidence>
<dbReference type="EMBL" id="JBHLTP010000013">
    <property type="protein sequence ID" value="MFC0525162.1"/>
    <property type="molecule type" value="Genomic_DNA"/>
</dbReference>